<dbReference type="EMBL" id="GBRH01268091">
    <property type="protein sequence ID" value="JAD29804.1"/>
    <property type="molecule type" value="Transcribed_RNA"/>
</dbReference>
<proteinExistence type="predicted"/>
<name>A0A0A9SD73_ARUDO</name>
<reference evidence="1" key="1">
    <citation type="submission" date="2014-09" db="EMBL/GenBank/DDBJ databases">
        <authorList>
            <person name="Magalhaes I.L.F."/>
            <person name="Oliveira U."/>
            <person name="Santos F.R."/>
            <person name="Vidigal T.H.D.A."/>
            <person name="Brescovit A.D."/>
            <person name="Santos A.J."/>
        </authorList>
    </citation>
    <scope>NUCLEOTIDE SEQUENCE</scope>
    <source>
        <tissue evidence="1">Shoot tissue taken approximately 20 cm above the soil surface</tissue>
    </source>
</reference>
<protein>
    <submittedName>
        <fullName evidence="1">Uncharacterized protein</fullName>
    </submittedName>
</protein>
<reference evidence="1" key="2">
    <citation type="journal article" date="2015" name="Data Brief">
        <title>Shoot transcriptome of the giant reed, Arundo donax.</title>
        <authorList>
            <person name="Barrero R.A."/>
            <person name="Guerrero F.D."/>
            <person name="Moolhuijzen P."/>
            <person name="Goolsby J.A."/>
            <person name="Tidwell J."/>
            <person name="Bellgard S.E."/>
            <person name="Bellgard M.I."/>
        </authorList>
    </citation>
    <scope>NUCLEOTIDE SEQUENCE</scope>
    <source>
        <tissue evidence="1">Shoot tissue taken approximately 20 cm above the soil surface</tissue>
    </source>
</reference>
<sequence length="49" mass="5467">MILQCMKGGSLKLRKCIHFTVLSVSLTCRRQGLREFTIGTSMAPTLLLI</sequence>
<organism evidence="1">
    <name type="scientific">Arundo donax</name>
    <name type="common">Giant reed</name>
    <name type="synonym">Donax arundinaceus</name>
    <dbReference type="NCBI Taxonomy" id="35708"/>
    <lineage>
        <taxon>Eukaryota</taxon>
        <taxon>Viridiplantae</taxon>
        <taxon>Streptophyta</taxon>
        <taxon>Embryophyta</taxon>
        <taxon>Tracheophyta</taxon>
        <taxon>Spermatophyta</taxon>
        <taxon>Magnoliopsida</taxon>
        <taxon>Liliopsida</taxon>
        <taxon>Poales</taxon>
        <taxon>Poaceae</taxon>
        <taxon>PACMAD clade</taxon>
        <taxon>Arundinoideae</taxon>
        <taxon>Arundineae</taxon>
        <taxon>Arundo</taxon>
    </lineage>
</organism>
<accession>A0A0A9SD73</accession>
<evidence type="ECO:0000313" key="1">
    <source>
        <dbReference type="EMBL" id="JAD29804.1"/>
    </source>
</evidence>
<dbReference type="AlphaFoldDB" id="A0A0A9SD73"/>